<keyword evidence="5 9" id="KW-0784">Thiamine biosynthesis</keyword>
<feature type="binding site" evidence="9">
    <location>
        <position position="219"/>
    </location>
    <ligand>
        <name>Mg(2+)</name>
        <dbReference type="ChEBI" id="CHEBI:18420"/>
    </ligand>
</feature>
<organism evidence="14 15">
    <name type="scientific">candidate division WOR-1 bacterium RIFOXYC2_FULL_46_14</name>
    <dbReference type="NCBI Taxonomy" id="1802587"/>
    <lineage>
        <taxon>Bacteria</taxon>
        <taxon>Bacillati</taxon>
        <taxon>Saganbacteria</taxon>
    </lineage>
</organism>
<evidence type="ECO:0000256" key="1">
    <source>
        <dbReference type="ARBA" id="ARBA00005165"/>
    </source>
</evidence>
<evidence type="ECO:0000259" key="13">
    <source>
        <dbReference type="Pfam" id="PF17792"/>
    </source>
</evidence>
<evidence type="ECO:0000256" key="5">
    <source>
        <dbReference type="ARBA" id="ARBA00022977"/>
    </source>
</evidence>
<accession>A0A1F4U5Y6</accession>
<comment type="pathway">
    <text evidence="1 9 11">Cofactor biosynthesis; thiamine diphosphate biosynthesis; thiamine phosphate from 4-amino-2-methyl-5-diphosphomethylpyrimidine and 4-methyl-5-(2-phosphoethyl)-thiazole: step 1/1.</text>
</comment>
<evidence type="ECO:0000256" key="3">
    <source>
        <dbReference type="ARBA" id="ARBA00022723"/>
    </source>
</evidence>
<dbReference type="Proteomes" id="UP000179242">
    <property type="component" value="Unassembled WGS sequence"/>
</dbReference>
<comment type="caution">
    <text evidence="14">The sequence shown here is derived from an EMBL/GenBank/DDBJ whole genome shotgun (WGS) entry which is preliminary data.</text>
</comment>
<dbReference type="NCBIfam" id="TIGR00693">
    <property type="entry name" value="thiE"/>
    <property type="match status" value="1"/>
</dbReference>
<dbReference type="InterPro" id="IPR036206">
    <property type="entry name" value="ThiamineP_synth_sf"/>
</dbReference>
<dbReference type="Pfam" id="PF02581">
    <property type="entry name" value="TMP-TENI"/>
    <property type="match status" value="1"/>
</dbReference>
<dbReference type="EMBL" id="MEUJ01000004">
    <property type="protein sequence ID" value="OGC40230.1"/>
    <property type="molecule type" value="Genomic_DNA"/>
</dbReference>
<comment type="catalytic activity">
    <reaction evidence="8 9 10">
        <text>2-[(2R,5Z)-2-carboxy-4-methylthiazol-5(2H)-ylidene]ethyl phosphate + 4-amino-2-methyl-5-(diphosphooxymethyl)pyrimidine + 2 H(+) = thiamine phosphate + CO2 + diphosphate</text>
        <dbReference type="Rhea" id="RHEA:47844"/>
        <dbReference type="ChEBI" id="CHEBI:15378"/>
        <dbReference type="ChEBI" id="CHEBI:16526"/>
        <dbReference type="ChEBI" id="CHEBI:33019"/>
        <dbReference type="ChEBI" id="CHEBI:37575"/>
        <dbReference type="ChEBI" id="CHEBI:57841"/>
        <dbReference type="ChEBI" id="CHEBI:62899"/>
        <dbReference type="EC" id="2.5.1.3"/>
    </reaction>
</comment>
<comment type="caution">
    <text evidence="9">Lacks conserved residue(s) required for the propagation of feature annotation.</text>
</comment>
<keyword evidence="3 9" id="KW-0479">Metal-binding</keyword>
<dbReference type="InterPro" id="IPR041397">
    <property type="entry name" value="ThiD2"/>
</dbReference>
<dbReference type="PANTHER" id="PTHR20857:SF15">
    <property type="entry name" value="THIAMINE-PHOSPHATE SYNTHASE"/>
    <property type="match status" value="1"/>
</dbReference>
<feature type="binding site" evidence="9">
    <location>
        <position position="294"/>
    </location>
    <ligand>
        <name>2-[(2R,5Z)-2-carboxy-4-methylthiazol-5(2H)-ylidene]ethyl phosphate</name>
        <dbReference type="ChEBI" id="CHEBI:62899"/>
    </ligand>
</feature>
<reference evidence="14 15" key="1">
    <citation type="journal article" date="2016" name="Nat. Commun.">
        <title>Thousands of microbial genomes shed light on interconnected biogeochemical processes in an aquifer system.</title>
        <authorList>
            <person name="Anantharaman K."/>
            <person name="Brown C.T."/>
            <person name="Hug L.A."/>
            <person name="Sharon I."/>
            <person name="Castelle C.J."/>
            <person name="Probst A.J."/>
            <person name="Thomas B.C."/>
            <person name="Singh A."/>
            <person name="Wilkins M.J."/>
            <person name="Karaoz U."/>
            <person name="Brodie E.L."/>
            <person name="Williams K.H."/>
            <person name="Hubbard S.S."/>
            <person name="Banfield J.F."/>
        </authorList>
    </citation>
    <scope>NUCLEOTIDE SEQUENCE [LARGE SCALE GENOMIC DNA]</scope>
</reference>
<evidence type="ECO:0000256" key="11">
    <source>
        <dbReference type="RuleBase" id="RU004253"/>
    </source>
</evidence>
<dbReference type="GO" id="GO:0009229">
    <property type="term" value="P:thiamine diphosphate biosynthetic process"/>
    <property type="evidence" value="ECO:0007669"/>
    <property type="project" value="UniProtKB-UniRule"/>
</dbReference>
<dbReference type="NCBIfam" id="NF002727">
    <property type="entry name" value="PRK02615.1"/>
    <property type="match status" value="1"/>
</dbReference>
<dbReference type="GO" id="GO:0004789">
    <property type="term" value="F:thiamine-phosphate diphosphorylase activity"/>
    <property type="evidence" value="ECO:0007669"/>
    <property type="project" value="UniProtKB-UniRule"/>
</dbReference>
<dbReference type="InterPro" id="IPR013785">
    <property type="entry name" value="Aldolase_TIM"/>
</dbReference>
<dbReference type="UniPathway" id="UPA00060">
    <property type="reaction ID" value="UER00141"/>
</dbReference>
<feature type="domain" description="Thiamine phosphate synthase/TenI" evidence="12">
    <location>
        <begin position="141"/>
        <end position="316"/>
    </location>
</feature>
<dbReference type="GO" id="GO:0005737">
    <property type="term" value="C:cytoplasm"/>
    <property type="evidence" value="ECO:0007669"/>
    <property type="project" value="TreeGrafter"/>
</dbReference>
<protein>
    <recommendedName>
        <fullName evidence="9">Thiamine-phosphate synthase</fullName>
        <shortName evidence="9">TP synthase</shortName>
        <shortName evidence="9">TPS</shortName>
        <ecNumber evidence="9">2.5.1.3</ecNumber>
    </recommendedName>
    <alternativeName>
        <fullName evidence="9">Thiamine-phosphate pyrophosphorylase</fullName>
        <shortName evidence="9">TMP pyrophosphorylase</shortName>
        <shortName evidence="9">TMP-PPase</shortName>
    </alternativeName>
</protein>
<evidence type="ECO:0000256" key="4">
    <source>
        <dbReference type="ARBA" id="ARBA00022842"/>
    </source>
</evidence>
<feature type="binding site" evidence="9">
    <location>
        <begin position="264"/>
        <end position="266"/>
    </location>
    <ligand>
        <name>2-[(2R,5Z)-2-carboxy-4-methylthiazol-5(2H)-ylidene]ethyl phosphate</name>
        <dbReference type="ChEBI" id="CHEBI:62899"/>
    </ligand>
</feature>
<evidence type="ECO:0000256" key="8">
    <source>
        <dbReference type="ARBA" id="ARBA00047883"/>
    </source>
</evidence>
<comment type="similarity">
    <text evidence="9 10">Belongs to the thiamine-phosphate synthase family.</text>
</comment>
<feature type="binding site" evidence="9">
    <location>
        <position position="238"/>
    </location>
    <ligand>
        <name>4-amino-2-methyl-5-(diphosphooxymethyl)pyrimidine</name>
        <dbReference type="ChEBI" id="CHEBI:57841"/>
    </ligand>
</feature>
<dbReference type="AlphaFoldDB" id="A0A1F4U5Y6"/>
<keyword evidence="4 9" id="KW-0460">Magnesium</keyword>
<dbReference type="Pfam" id="PF17792">
    <property type="entry name" value="ThiD2"/>
    <property type="match status" value="1"/>
</dbReference>
<name>A0A1F4U5Y6_UNCSA</name>
<evidence type="ECO:0000256" key="2">
    <source>
        <dbReference type="ARBA" id="ARBA00022679"/>
    </source>
</evidence>
<keyword evidence="2 9" id="KW-0808">Transferase</keyword>
<feature type="binding site" evidence="9">
    <location>
        <position position="199"/>
    </location>
    <ligand>
        <name>4-amino-2-methyl-5-(diphosphooxymethyl)pyrimidine</name>
        <dbReference type="ChEBI" id="CHEBI:57841"/>
    </ligand>
</feature>
<comment type="catalytic activity">
    <reaction evidence="6 9 10">
        <text>4-methyl-5-(2-phosphooxyethyl)-thiazole + 4-amino-2-methyl-5-(diphosphooxymethyl)pyrimidine + H(+) = thiamine phosphate + diphosphate</text>
        <dbReference type="Rhea" id="RHEA:22328"/>
        <dbReference type="ChEBI" id="CHEBI:15378"/>
        <dbReference type="ChEBI" id="CHEBI:33019"/>
        <dbReference type="ChEBI" id="CHEBI:37575"/>
        <dbReference type="ChEBI" id="CHEBI:57841"/>
        <dbReference type="ChEBI" id="CHEBI:58296"/>
        <dbReference type="EC" id="2.5.1.3"/>
    </reaction>
</comment>
<comment type="function">
    <text evidence="9">Condenses 4-methyl-5-(beta-hydroxyethyl)thiazole monophosphate (THZ-P) and 2-methyl-4-amino-5-hydroxymethyl pyrimidine pyrophosphate (HMP-PP) to form thiamine monophosphate (TMP).</text>
</comment>
<evidence type="ECO:0000256" key="10">
    <source>
        <dbReference type="RuleBase" id="RU003826"/>
    </source>
</evidence>
<dbReference type="GO" id="GO:0009228">
    <property type="term" value="P:thiamine biosynthetic process"/>
    <property type="evidence" value="ECO:0007669"/>
    <property type="project" value="UniProtKB-KW"/>
</dbReference>
<evidence type="ECO:0000256" key="6">
    <source>
        <dbReference type="ARBA" id="ARBA00047334"/>
    </source>
</evidence>
<comment type="cofactor">
    <cofactor evidence="9">
        <name>Mg(2+)</name>
        <dbReference type="ChEBI" id="CHEBI:18420"/>
    </cofactor>
    <text evidence="9">Binds 1 Mg(2+) ion per subunit.</text>
</comment>
<evidence type="ECO:0000313" key="15">
    <source>
        <dbReference type="Proteomes" id="UP000179242"/>
    </source>
</evidence>
<dbReference type="HAMAP" id="MF_00097">
    <property type="entry name" value="TMP_synthase"/>
    <property type="match status" value="1"/>
</dbReference>
<evidence type="ECO:0000256" key="9">
    <source>
        <dbReference type="HAMAP-Rule" id="MF_00097"/>
    </source>
</evidence>
<dbReference type="PANTHER" id="PTHR20857">
    <property type="entry name" value="THIAMINE-PHOSPHATE PYROPHOSPHORYLASE"/>
    <property type="match status" value="1"/>
</dbReference>
<feature type="domain" description="ThiD2" evidence="13">
    <location>
        <begin position="6"/>
        <end position="125"/>
    </location>
</feature>
<dbReference type="PIRSF" id="PIRSF000512">
    <property type="entry name" value="TMP_PPase_Cyanobac_prd"/>
    <property type="match status" value="1"/>
</dbReference>
<dbReference type="Gene3D" id="3.20.20.70">
    <property type="entry name" value="Aldolase class I"/>
    <property type="match status" value="1"/>
</dbReference>
<dbReference type="SUPFAM" id="SSF51391">
    <property type="entry name" value="Thiamin phosphate synthase"/>
    <property type="match status" value="1"/>
</dbReference>
<evidence type="ECO:0000259" key="12">
    <source>
        <dbReference type="Pfam" id="PF02581"/>
    </source>
</evidence>
<feature type="binding site" evidence="9">
    <location>
        <position position="267"/>
    </location>
    <ligand>
        <name>4-amino-2-methyl-5-(diphosphooxymethyl)pyrimidine</name>
        <dbReference type="ChEBI" id="CHEBI:57841"/>
    </ligand>
</feature>
<evidence type="ECO:0000256" key="7">
    <source>
        <dbReference type="ARBA" id="ARBA00047851"/>
    </source>
</evidence>
<gene>
    <name evidence="9" type="primary">thiE</name>
    <name evidence="14" type="ORF">A2438_02980</name>
</gene>
<comment type="catalytic activity">
    <reaction evidence="7 9 10">
        <text>2-(2-carboxy-4-methylthiazol-5-yl)ethyl phosphate + 4-amino-2-methyl-5-(diphosphooxymethyl)pyrimidine + 2 H(+) = thiamine phosphate + CO2 + diphosphate</text>
        <dbReference type="Rhea" id="RHEA:47848"/>
        <dbReference type="ChEBI" id="CHEBI:15378"/>
        <dbReference type="ChEBI" id="CHEBI:16526"/>
        <dbReference type="ChEBI" id="CHEBI:33019"/>
        <dbReference type="ChEBI" id="CHEBI:37575"/>
        <dbReference type="ChEBI" id="CHEBI:57841"/>
        <dbReference type="ChEBI" id="CHEBI:62890"/>
        <dbReference type="EC" id="2.5.1.3"/>
    </reaction>
</comment>
<dbReference type="InterPro" id="IPR016229">
    <property type="entry name" value="TMP_synthase_cyanobac_bac"/>
</dbReference>
<dbReference type="GO" id="GO:0000287">
    <property type="term" value="F:magnesium ion binding"/>
    <property type="evidence" value="ECO:0007669"/>
    <property type="project" value="UniProtKB-UniRule"/>
</dbReference>
<dbReference type="InterPro" id="IPR034291">
    <property type="entry name" value="TMP_synthase"/>
</dbReference>
<feature type="binding site" evidence="9">
    <location>
        <position position="200"/>
    </location>
    <ligand>
        <name>Mg(2+)</name>
        <dbReference type="ChEBI" id="CHEBI:18420"/>
    </ligand>
</feature>
<proteinExistence type="inferred from homology"/>
<dbReference type="InterPro" id="IPR022998">
    <property type="entry name" value="ThiamineP_synth_TenI"/>
</dbReference>
<sequence>MKKILRVLDANANRAMEGIRVVEEIARFILEDPKLTAETKTLRAQLKQAVSCLKAEKSREAGKDIGARLYTESEGKRKNLSDIFKSNIKRGQEALRSLEEFSKLIDASLGKKFKALRFKLYEIETMMEPKVLKAVKLDFEVYLVTDPMRDHIKIVKEAIKAGIKIVQLRDKFASKAKYLQLAKKVQKLTRQAGVVFIVNDSVEVAKKVDADGVHLGQKDGNPKKARKILGPDKLIGVSTHNLAEALKAQRAGADYIAIGNIFETPSKPGKNGIGAQKLKVISEKLKVPVVAIGGINRNNISKIKAVGIDRVAAIRGALDLLKSA</sequence>
<dbReference type="EC" id="2.5.1.3" evidence="9"/>
<feature type="binding site" evidence="9">
    <location>
        <begin position="167"/>
        <end position="171"/>
    </location>
    <ligand>
        <name>4-amino-2-methyl-5-(diphosphooxymethyl)pyrimidine</name>
        <dbReference type="ChEBI" id="CHEBI:57841"/>
    </ligand>
</feature>
<dbReference type="FunFam" id="3.20.20.70:FF:000096">
    <property type="entry name" value="Thiamine-phosphate synthase"/>
    <property type="match status" value="1"/>
</dbReference>
<dbReference type="CDD" id="cd00564">
    <property type="entry name" value="TMP_TenI"/>
    <property type="match status" value="1"/>
</dbReference>
<evidence type="ECO:0000313" key="14">
    <source>
        <dbReference type="EMBL" id="OGC40230.1"/>
    </source>
</evidence>